<evidence type="ECO:0000256" key="11">
    <source>
        <dbReference type="RuleBase" id="RU003357"/>
    </source>
</evidence>
<comment type="subcellular location">
    <subcellularLocation>
        <location evidence="1 10">Cell outer membrane</location>
        <topology evidence="1 10">Multi-pass membrane protein</topology>
    </subcellularLocation>
</comment>
<dbReference type="STRING" id="1107311.Q767_11110"/>
<gene>
    <name evidence="14" type="ORF">Q767_11110</name>
</gene>
<dbReference type="SUPFAM" id="SSF49464">
    <property type="entry name" value="Carboxypeptidase regulatory domain-like"/>
    <property type="match status" value="1"/>
</dbReference>
<dbReference type="InterPro" id="IPR036942">
    <property type="entry name" value="Beta-barrel_TonB_sf"/>
</dbReference>
<dbReference type="SUPFAM" id="SSF56935">
    <property type="entry name" value="Porins"/>
    <property type="match status" value="1"/>
</dbReference>
<evidence type="ECO:0000313" key="14">
    <source>
        <dbReference type="EMBL" id="KGO95348.1"/>
    </source>
</evidence>
<dbReference type="Gene3D" id="2.60.40.1120">
    <property type="entry name" value="Carboxypeptidase-like, regulatory domain"/>
    <property type="match status" value="1"/>
</dbReference>
<dbReference type="InterPro" id="IPR000531">
    <property type="entry name" value="Beta-barrel_TonB"/>
</dbReference>
<evidence type="ECO:0000256" key="6">
    <source>
        <dbReference type="ARBA" id="ARBA00023077"/>
    </source>
</evidence>
<dbReference type="Gene3D" id="2.40.170.20">
    <property type="entry name" value="TonB-dependent receptor, beta-barrel domain"/>
    <property type="match status" value="1"/>
</dbReference>
<sequence>MKNLIYISFLLLTIATFGQTTLKGKVTSLGLPIELANVSLHKTNMRTATDSLGNYSINNIPKGNYEIVVSHSGFRPVRKKIMLSDTTEIIMDFDLKETNSLDEVVVTGTLKAVNRLESPVPVEVYKPTFFKKNPTASIFEALQNVNGVRPQLNCNVCNTGDIHINGLEGPYTLVLIDGMPIVSGLSTVYGLSGIPNSLLERVEIVKGPASSLYGSEAVGGLINIITKNPKNAPLVFADAFASTWGEVNADIGFKANINNTASILTGINYFNYSNPIDNNHDNFTDVTLQDRISVFQKWNFKRKSNKLFSMAGRYFYEDRWGGEMQWEKKYRGGNEVYGESIYTKRWELLGAYELPVSEKMLLTYSYTDHDQNSVYGDVPFLAQQKIGFGQLTWDKKINRHDLLFGTAIRYQFYNDNTPATATSDENWIPSLFAQDEIRLAAKHTAMLGIRYDYNDNHGNIFTPRLAYKWAPDDSSILRFNAGTGFRIVNLFTEEHSALTGSRDVEILEDLEPERSYNLNINYLKKFYSKDGDYIALETSAWYTHFTNQITPDYDTDPNKIIYKNLNGYAVTKGISVNADAVFQNGLKIILGVTFMDVTKTEHGITTDQILTENFSGTWAVSYRLRKLYLDIDYTGNLYGPMRLPLAGDLDPRKEYSPTWSIQNIQFTFNKLKNFELYGGIKNLLNWTPNKGNPFIIARAEDPFDQHLDQNNPYNLTFDTGYVYGPNQGIRGFFGLRYTLK</sequence>
<keyword evidence="7 10" id="KW-0472">Membrane</keyword>
<evidence type="ECO:0000256" key="2">
    <source>
        <dbReference type="ARBA" id="ARBA00022448"/>
    </source>
</evidence>
<dbReference type="InterPro" id="IPR039426">
    <property type="entry name" value="TonB-dep_rcpt-like"/>
</dbReference>
<comment type="similarity">
    <text evidence="10 11">Belongs to the TonB-dependent receptor family.</text>
</comment>
<dbReference type="Pfam" id="PF00593">
    <property type="entry name" value="TonB_dep_Rec_b-barrel"/>
    <property type="match status" value="1"/>
</dbReference>
<organism evidence="14 15">
    <name type="scientific">Flavobacterium enshiense DK69</name>
    <dbReference type="NCBI Taxonomy" id="1107311"/>
    <lineage>
        <taxon>Bacteria</taxon>
        <taxon>Pseudomonadati</taxon>
        <taxon>Bacteroidota</taxon>
        <taxon>Flavobacteriia</taxon>
        <taxon>Flavobacteriales</taxon>
        <taxon>Flavobacteriaceae</taxon>
        <taxon>Flavobacterium</taxon>
    </lineage>
</organism>
<dbReference type="OrthoDB" id="9760333at2"/>
<evidence type="ECO:0000259" key="12">
    <source>
        <dbReference type="Pfam" id="PF00593"/>
    </source>
</evidence>
<accession>V6SC84</accession>
<evidence type="ECO:0000256" key="9">
    <source>
        <dbReference type="ARBA" id="ARBA00023237"/>
    </source>
</evidence>
<evidence type="ECO:0000256" key="8">
    <source>
        <dbReference type="ARBA" id="ARBA00023170"/>
    </source>
</evidence>
<comment type="caution">
    <text evidence="14">The sequence shown here is derived from an EMBL/GenBank/DDBJ whole genome shotgun (WGS) entry which is preliminary data.</text>
</comment>
<feature type="domain" description="TonB-dependent receptor plug" evidence="13">
    <location>
        <begin position="116"/>
        <end position="220"/>
    </location>
</feature>
<keyword evidence="2 10" id="KW-0813">Transport</keyword>
<name>V6SC84_9FLAO</name>
<keyword evidence="15" id="KW-1185">Reference proteome</keyword>
<dbReference type="GO" id="GO:0015344">
    <property type="term" value="F:siderophore uptake transmembrane transporter activity"/>
    <property type="evidence" value="ECO:0007669"/>
    <property type="project" value="TreeGrafter"/>
</dbReference>
<dbReference type="eggNOG" id="COG4771">
    <property type="taxonomic scope" value="Bacteria"/>
</dbReference>
<evidence type="ECO:0000256" key="3">
    <source>
        <dbReference type="ARBA" id="ARBA00022452"/>
    </source>
</evidence>
<keyword evidence="8 14" id="KW-0675">Receptor</keyword>
<keyword evidence="9 10" id="KW-0998">Cell outer membrane</keyword>
<evidence type="ECO:0000259" key="13">
    <source>
        <dbReference type="Pfam" id="PF07715"/>
    </source>
</evidence>
<dbReference type="PANTHER" id="PTHR30069:SF29">
    <property type="entry name" value="HEMOGLOBIN AND HEMOGLOBIN-HAPTOGLOBIN-BINDING PROTEIN 1-RELATED"/>
    <property type="match status" value="1"/>
</dbReference>
<reference evidence="14 15" key="2">
    <citation type="journal article" date="2015" name="Stand. Genomic Sci.">
        <title>High quality draft genomic sequence of Flavobacterium enshiense DK69(T) and comparison among Flavobacterium genomes.</title>
        <authorList>
            <person name="Zeng Z."/>
            <person name="Chen C."/>
            <person name="Du H."/>
            <person name="Wang G."/>
            <person name="Li M."/>
        </authorList>
    </citation>
    <scope>NUCLEOTIDE SEQUENCE [LARGE SCALE GENOMIC DNA]</scope>
    <source>
        <strain evidence="14 15">DK69</strain>
    </source>
</reference>
<dbReference type="PATRIC" id="fig|1107311.3.peg.701"/>
<protein>
    <submittedName>
        <fullName evidence="14">TonB-dependent receptor</fullName>
    </submittedName>
</protein>
<evidence type="ECO:0000256" key="5">
    <source>
        <dbReference type="ARBA" id="ARBA00022729"/>
    </source>
</evidence>
<evidence type="ECO:0000256" key="10">
    <source>
        <dbReference type="PROSITE-ProRule" id="PRU01360"/>
    </source>
</evidence>
<dbReference type="InterPro" id="IPR012910">
    <property type="entry name" value="Plug_dom"/>
</dbReference>
<evidence type="ECO:0000256" key="4">
    <source>
        <dbReference type="ARBA" id="ARBA00022692"/>
    </source>
</evidence>
<dbReference type="GO" id="GO:0009279">
    <property type="term" value="C:cell outer membrane"/>
    <property type="evidence" value="ECO:0007669"/>
    <property type="project" value="UniProtKB-SubCell"/>
</dbReference>
<dbReference type="RefSeq" id="WP_023572756.1">
    <property type="nucleotide sequence ID" value="NZ_AVCS01000006.1"/>
</dbReference>
<keyword evidence="3 10" id="KW-1134">Transmembrane beta strand</keyword>
<dbReference type="InterPro" id="IPR037066">
    <property type="entry name" value="Plug_dom_sf"/>
</dbReference>
<keyword evidence="6 11" id="KW-0798">TonB box</keyword>
<evidence type="ECO:0000256" key="1">
    <source>
        <dbReference type="ARBA" id="ARBA00004571"/>
    </source>
</evidence>
<feature type="domain" description="TonB-dependent receptor-like beta-barrel" evidence="12">
    <location>
        <begin position="265"/>
        <end position="683"/>
    </location>
</feature>
<dbReference type="GO" id="GO:0044718">
    <property type="term" value="P:siderophore transmembrane transport"/>
    <property type="evidence" value="ECO:0007669"/>
    <property type="project" value="TreeGrafter"/>
</dbReference>
<keyword evidence="5" id="KW-0732">Signal</keyword>
<evidence type="ECO:0000313" key="15">
    <source>
        <dbReference type="Proteomes" id="UP000030149"/>
    </source>
</evidence>
<dbReference type="InterPro" id="IPR008969">
    <property type="entry name" value="CarboxyPept-like_regulatory"/>
</dbReference>
<dbReference type="PROSITE" id="PS52016">
    <property type="entry name" value="TONB_DEPENDENT_REC_3"/>
    <property type="match status" value="1"/>
</dbReference>
<dbReference type="Pfam" id="PF07715">
    <property type="entry name" value="Plug"/>
    <property type="match status" value="1"/>
</dbReference>
<evidence type="ECO:0000256" key="7">
    <source>
        <dbReference type="ARBA" id="ARBA00023136"/>
    </source>
</evidence>
<dbReference type="Proteomes" id="UP000030149">
    <property type="component" value="Unassembled WGS sequence"/>
</dbReference>
<dbReference type="Gene3D" id="2.170.130.10">
    <property type="entry name" value="TonB-dependent receptor, plug domain"/>
    <property type="match status" value="1"/>
</dbReference>
<dbReference type="Pfam" id="PF13715">
    <property type="entry name" value="CarbopepD_reg_2"/>
    <property type="match status" value="1"/>
</dbReference>
<proteinExistence type="inferred from homology"/>
<keyword evidence="4 10" id="KW-0812">Transmembrane</keyword>
<dbReference type="EMBL" id="JRLZ01000010">
    <property type="protein sequence ID" value="KGO95348.1"/>
    <property type="molecule type" value="Genomic_DNA"/>
</dbReference>
<dbReference type="AlphaFoldDB" id="V6SC84"/>
<dbReference type="PANTHER" id="PTHR30069">
    <property type="entry name" value="TONB-DEPENDENT OUTER MEMBRANE RECEPTOR"/>
    <property type="match status" value="1"/>
</dbReference>
<reference evidence="15" key="1">
    <citation type="submission" date="2013-09" db="EMBL/GenBank/DDBJ databases">
        <authorList>
            <person name="Zeng Z."/>
            <person name="Chen C."/>
        </authorList>
    </citation>
    <scope>NUCLEOTIDE SEQUENCE [LARGE SCALE GENOMIC DNA]</scope>
    <source>
        <strain evidence="15">DK69</strain>
    </source>
</reference>